<dbReference type="EC" id="2.6.1.85" evidence="4"/>
<dbReference type="NCBIfam" id="TIGR00566">
    <property type="entry name" value="trpG_papA"/>
    <property type="match status" value="1"/>
</dbReference>
<dbReference type="EMBL" id="JH159152">
    <property type="protein sequence ID" value="EGZ25859.1"/>
    <property type="molecule type" value="Genomic_DNA"/>
</dbReference>
<comment type="catalytic activity">
    <reaction evidence="1">
        <text>chorismate + L-glutamine = 4-amino-4-deoxychorismate + L-glutamate</text>
        <dbReference type="Rhea" id="RHEA:11672"/>
        <dbReference type="ChEBI" id="CHEBI:29748"/>
        <dbReference type="ChEBI" id="CHEBI:29985"/>
        <dbReference type="ChEBI" id="CHEBI:58359"/>
        <dbReference type="ChEBI" id="CHEBI:58406"/>
        <dbReference type="EC" id="2.6.1.85"/>
    </reaction>
</comment>
<dbReference type="OMA" id="DWSVNIR"/>
<dbReference type="SMR" id="G4Z0L0"/>
<name>G4Z0L0_PHYSP</name>
<dbReference type="GO" id="GO:0046656">
    <property type="term" value="P:folic acid biosynthetic process"/>
    <property type="evidence" value="ECO:0007669"/>
    <property type="project" value="UniProtKB-KW"/>
</dbReference>
<dbReference type="CDD" id="cd01743">
    <property type="entry name" value="GATase1_Anthranilate_Synthase"/>
    <property type="match status" value="1"/>
</dbReference>
<dbReference type="GO" id="GO:0000162">
    <property type="term" value="P:L-tryptophan biosynthetic process"/>
    <property type="evidence" value="ECO:0007669"/>
    <property type="project" value="TreeGrafter"/>
</dbReference>
<dbReference type="GO" id="GO:0008153">
    <property type="term" value="P:4-aminobenzoate biosynthetic process"/>
    <property type="evidence" value="ECO:0007669"/>
    <property type="project" value="TreeGrafter"/>
</dbReference>
<dbReference type="PANTHER" id="PTHR11236">
    <property type="entry name" value="AMINOBENZOATE/ANTHRANILATE SYNTHASE"/>
    <property type="match status" value="1"/>
</dbReference>
<dbReference type="PRINTS" id="PR00095">
    <property type="entry name" value="ANTSNTHASEI"/>
</dbReference>
<dbReference type="Proteomes" id="UP000002640">
    <property type="component" value="Unassembled WGS sequence"/>
</dbReference>
<dbReference type="Pfam" id="PF04715">
    <property type="entry name" value="Anth_synt_I_N"/>
    <property type="match status" value="1"/>
</dbReference>
<evidence type="ECO:0000259" key="12">
    <source>
        <dbReference type="Pfam" id="PF04715"/>
    </source>
</evidence>
<evidence type="ECO:0000256" key="8">
    <source>
        <dbReference type="ARBA" id="ARBA00031329"/>
    </source>
</evidence>
<evidence type="ECO:0000259" key="11">
    <source>
        <dbReference type="Pfam" id="PF00425"/>
    </source>
</evidence>
<dbReference type="FunCoup" id="G4Z0L0">
    <property type="interactions" value="53"/>
</dbReference>
<dbReference type="GO" id="GO:0005737">
    <property type="term" value="C:cytoplasm"/>
    <property type="evidence" value="ECO:0007669"/>
    <property type="project" value="TreeGrafter"/>
</dbReference>
<accession>G4Z0L0</accession>
<dbReference type="PANTHER" id="PTHR11236:SF18">
    <property type="entry name" value="AMINODEOXYCHORISMATE SYNTHASE"/>
    <property type="match status" value="1"/>
</dbReference>
<dbReference type="KEGG" id="psoj:PHYSODRAFT_482159"/>
<evidence type="ECO:0000256" key="5">
    <source>
        <dbReference type="ARBA" id="ARBA00022679"/>
    </source>
</evidence>
<keyword evidence="6" id="KW-0289">Folate biosynthesis</keyword>
<evidence type="ECO:0000259" key="10">
    <source>
        <dbReference type="Pfam" id="PF00117"/>
    </source>
</evidence>
<dbReference type="UniPathway" id="UPA00077">
    <property type="reaction ID" value="UER00149"/>
</dbReference>
<proteinExistence type="inferred from homology"/>
<evidence type="ECO:0000256" key="2">
    <source>
        <dbReference type="ARBA" id="ARBA00005009"/>
    </source>
</evidence>
<dbReference type="GO" id="GO:0046820">
    <property type="term" value="F:4-amino-4-deoxychorismate synthase activity"/>
    <property type="evidence" value="ECO:0007669"/>
    <property type="project" value="UniProtKB-EC"/>
</dbReference>
<dbReference type="SUPFAM" id="SSF52317">
    <property type="entry name" value="Class I glutamine amidotransferase-like"/>
    <property type="match status" value="1"/>
</dbReference>
<dbReference type="InParanoid" id="G4Z0L0"/>
<evidence type="ECO:0000256" key="6">
    <source>
        <dbReference type="ARBA" id="ARBA00022909"/>
    </source>
</evidence>
<dbReference type="Gene3D" id="3.40.50.880">
    <property type="match status" value="1"/>
</dbReference>
<evidence type="ECO:0000256" key="4">
    <source>
        <dbReference type="ARBA" id="ARBA00013139"/>
    </source>
</evidence>
<dbReference type="InterPro" id="IPR029062">
    <property type="entry name" value="Class_I_gatase-like"/>
</dbReference>
<evidence type="ECO:0000256" key="9">
    <source>
        <dbReference type="ARBA" id="ARBA00031904"/>
    </source>
</evidence>
<feature type="domain" description="Glutamine amidotransferase" evidence="10">
    <location>
        <begin position="30"/>
        <end position="234"/>
    </location>
</feature>
<dbReference type="InterPro" id="IPR005801">
    <property type="entry name" value="ADC_synthase"/>
</dbReference>
<keyword evidence="7" id="KW-0315">Glutamine amidotransferase</keyword>
<dbReference type="PROSITE" id="PS51273">
    <property type="entry name" value="GATASE_TYPE_1"/>
    <property type="match status" value="1"/>
</dbReference>
<dbReference type="GeneID" id="20655461"/>
<comment type="pathway">
    <text evidence="2">Cofactor biosynthesis; tetrahydrofolate biosynthesis; 4-aminobenzoate from chorismate: step 1/2.</text>
</comment>
<dbReference type="InterPro" id="IPR019999">
    <property type="entry name" value="Anth_synth_I-like"/>
</dbReference>
<dbReference type="InterPro" id="IPR015890">
    <property type="entry name" value="Chorismate_C"/>
</dbReference>
<dbReference type="GO" id="GO:0046654">
    <property type="term" value="P:tetrahydrofolate biosynthetic process"/>
    <property type="evidence" value="ECO:0007669"/>
    <property type="project" value="UniProtKB-UniPathway"/>
</dbReference>
<feature type="domain" description="Chorismate-utilising enzyme C-terminal" evidence="11">
    <location>
        <begin position="520"/>
        <end position="797"/>
    </location>
</feature>
<keyword evidence="5" id="KW-0808">Transferase</keyword>
<dbReference type="RefSeq" id="XP_009521147.1">
    <property type="nucleotide sequence ID" value="XM_009522852.1"/>
</dbReference>
<reference evidence="13 14" key="1">
    <citation type="journal article" date="2006" name="Science">
        <title>Phytophthora genome sequences uncover evolutionary origins and mechanisms of pathogenesis.</title>
        <authorList>
            <person name="Tyler B.M."/>
            <person name="Tripathy S."/>
            <person name="Zhang X."/>
            <person name="Dehal P."/>
            <person name="Jiang R.H."/>
            <person name="Aerts A."/>
            <person name="Arredondo F.D."/>
            <person name="Baxter L."/>
            <person name="Bensasson D."/>
            <person name="Beynon J.L."/>
            <person name="Chapman J."/>
            <person name="Damasceno C.M."/>
            <person name="Dorrance A.E."/>
            <person name="Dou D."/>
            <person name="Dickerman A.W."/>
            <person name="Dubchak I.L."/>
            <person name="Garbelotto M."/>
            <person name="Gijzen M."/>
            <person name="Gordon S.G."/>
            <person name="Govers F."/>
            <person name="Grunwald N.J."/>
            <person name="Huang W."/>
            <person name="Ivors K.L."/>
            <person name="Jones R.W."/>
            <person name="Kamoun S."/>
            <person name="Krampis K."/>
            <person name="Lamour K.H."/>
            <person name="Lee M.K."/>
            <person name="McDonald W.H."/>
            <person name="Medina M."/>
            <person name="Meijer H.J."/>
            <person name="Nordberg E.K."/>
            <person name="Maclean D.J."/>
            <person name="Ospina-Giraldo M.D."/>
            <person name="Morris P.F."/>
            <person name="Phuntumart V."/>
            <person name="Putnam N.H."/>
            <person name="Rash S."/>
            <person name="Rose J.K."/>
            <person name="Sakihama Y."/>
            <person name="Salamov A.A."/>
            <person name="Savidor A."/>
            <person name="Scheuring C.F."/>
            <person name="Smith B.M."/>
            <person name="Sobral B.W."/>
            <person name="Terry A."/>
            <person name="Torto-Alalibo T.A."/>
            <person name="Win J."/>
            <person name="Xu Z."/>
            <person name="Zhang H."/>
            <person name="Grigoriev I.V."/>
            <person name="Rokhsar D.S."/>
            <person name="Boore J.L."/>
        </authorList>
    </citation>
    <scope>NUCLEOTIDE SEQUENCE [LARGE SCALE GENOMIC DNA]</scope>
    <source>
        <strain evidence="13 14">P6497</strain>
    </source>
</reference>
<organism evidence="13 14">
    <name type="scientific">Phytophthora sojae (strain P6497)</name>
    <name type="common">Soybean stem and root rot agent</name>
    <name type="synonym">Phytophthora megasperma f. sp. glycines</name>
    <dbReference type="NCBI Taxonomy" id="1094619"/>
    <lineage>
        <taxon>Eukaryota</taxon>
        <taxon>Sar</taxon>
        <taxon>Stramenopiles</taxon>
        <taxon>Oomycota</taxon>
        <taxon>Peronosporomycetes</taxon>
        <taxon>Peronosporales</taxon>
        <taxon>Peronosporaceae</taxon>
        <taxon>Phytophthora</taxon>
    </lineage>
</organism>
<evidence type="ECO:0000256" key="3">
    <source>
        <dbReference type="ARBA" id="ARBA00005970"/>
    </source>
</evidence>
<feature type="domain" description="Anthranilate synthase component I N-terminal" evidence="12">
    <location>
        <begin position="305"/>
        <end position="455"/>
    </location>
</feature>
<keyword evidence="14" id="KW-1185">Reference proteome</keyword>
<sequence length="823" mass="90299">MVASMDDVPAAAAAERPSISAKKPRRVASLLIDNYDSYTYNISQMLAQVNGSPTSVVVIRNDDFGGQFAAAWDHFVAQSSAIAAQQGVDLELNVVISPGPGHPAEPKDFGMCADAIRHAAVPVLGVCLGHQGLAQVYGGQVVEAKEVMHGRTSRVFFQEGDKALLAHVPNGFEVVRYHSLVIDPENVPQELEVTAQTEDGVIMAVRHRSKQQFGVQFHPEAVCSEFGYQLFQNFRDVTLGQCASKCELHHSNHPEKTATKTVSEGSIGQSTAEYSYRVQVERVSSALASLDFAEFVFGELFGASKRSFWLDSSNHNTVAGSDAALQSRCSMMGDDSGPLGYCVEYDVAKMELRIRRRQADAEDEKVDIYPGQDILAHVREVMQAHRCHDVVVQDEKELPFAFRGGFVGYFGYEVLGSEQEGKEQFNDKFGVEGERAPDASFVFADRTLVFDHRDGVIYSLSVSENNDESKRVSQQWHDAIKAKLQQLAEAFKHKSSASSSLPNSVTPGADEVIFRPSRSRAQYVADIEEIQRLIRAGETYEVCLTNHLRAEYALRDPLAFYRMLRRRNPAPFAGFYLSNPKNRFQTPEEVKSSKEPAAMEDTYALCCSSPERFLRVDADGWMESKPIKGTRPRGRDPKEDATIAEELASCEKDRAENMMIADLVRNDFGVVARVGSVHVPRLMGVETYATVHQLVTTVRAQRGEDVDVVDVLRATFPGGSMTGAPKKRTMHIIRELERAPRGVYSGGLGFLSLDGSCDLNIIIRTAIATPNSVTLGAGGAIVALSDSDDEYDEMLLKARALVATIGAYATGNDNGSGARVVVN</sequence>
<dbReference type="AlphaFoldDB" id="G4Z0L0"/>
<evidence type="ECO:0000256" key="1">
    <source>
        <dbReference type="ARBA" id="ARBA00001000"/>
    </source>
</evidence>
<protein>
    <recommendedName>
        <fullName evidence="4">aminodeoxychorismate synthase</fullName>
        <ecNumber evidence="4">2.6.1.85</ecNumber>
    </recommendedName>
    <alternativeName>
        <fullName evidence="8">Para-aminobenzoate synthase</fullName>
    </alternativeName>
    <alternativeName>
        <fullName evidence="9">p-aminobenzoic acid synthase</fullName>
    </alternativeName>
</protein>
<dbReference type="Pfam" id="PF00425">
    <property type="entry name" value="Chorismate_bind"/>
    <property type="match status" value="1"/>
</dbReference>
<evidence type="ECO:0000256" key="7">
    <source>
        <dbReference type="ARBA" id="ARBA00022962"/>
    </source>
</evidence>
<dbReference type="SUPFAM" id="SSF56322">
    <property type="entry name" value="ADC synthase"/>
    <property type="match status" value="1"/>
</dbReference>
<dbReference type="STRING" id="1094619.G4Z0L0"/>
<dbReference type="Gene3D" id="3.60.120.10">
    <property type="entry name" value="Anthranilate synthase"/>
    <property type="match status" value="1"/>
</dbReference>
<dbReference type="MEROPS" id="C26.955"/>
<comment type="similarity">
    <text evidence="3">In the C-terminal section; belongs to the anthranilate synthase component I family.</text>
</comment>
<evidence type="ECO:0000313" key="14">
    <source>
        <dbReference type="Proteomes" id="UP000002640"/>
    </source>
</evidence>
<dbReference type="InterPro" id="IPR017926">
    <property type="entry name" value="GATASE"/>
</dbReference>
<dbReference type="Pfam" id="PF00117">
    <property type="entry name" value="GATase"/>
    <property type="match status" value="1"/>
</dbReference>
<dbReference type="InterPro" id="IPR006805">
    <property type="entry name" value="Anth_synth_I_N"/>
</dbReference>
<evidence type="ECO:0000313" key="13">
    <source>
        <dbReference type="EMBL" id="EGZ25859.1"/>
    </source>
</evidence>
<dbReference type="InterPro" id="IPR006221">
    <property type="entry name" value="TrpG/PapA_dom"/>
</dbReference>
<gene>
    <name evidence="13" type="ORF">PHYSODRAFT_482159</name>
</gene>